<evidence type="ECO:0000256" key="4">
    <source>
        <dbReference type="ARBA" id="ARBA00022729"/>
    </source>
</evidence>
<dbReference type="PANTHER" id="PTHR13771">
    <property type="entry name" value="INTERCELLULAR ADHESION MOLECULE"/>
    <property type="match status" value="1"/>
</dbReference>
<dbReference type="FunFam" id="2.60.40.10:FF:000194">
    <property type="entry name" value="Intercellular adhesion molecule 1"/>
    <property type="match status" value="1"/>
</dbReference>
<keyword evidence="4 13" id="KW-0732">Signal</keyword>
<dbReference type="InterPro" id="IPR003598">
    <property type="entry name" value="Ig_sub2"/>
</dbReference>
<dbReference type="FunFam" id="2.60.40.10:FF:000641">
    <property type="entry name" value="Intercellular adhesion molecule 1"/>
    <property type="match status" value="2"/>
</dbReference>
<proteinExistence type="inferred from homology"/>
<dbReference type="InterPro" id="IPR007110">
    <property type="entry name" value="Ig-like_dom"/>
</dbReference>
<comment type="similarity">
    <text evidence="2">Belongs to the immunoglobulin superfamily. ICAM family.</text>
</comment>
<evidence type="ECO:0000259" key="14">
    <source>
        <dbReference type="PROSITE" id="PS50835"/>
    </source>
</evidence>
<feature type="chain" id="PRO_5026864392" evidence="13">
    <location>
        <begin position="22"/>
        <end position="992"/>
    </location>
</feature>
<evidence type="ECO:0000313" key="16">
    <source>
        <dbReference type="RefSeq" id="XP_026544688.1"/>
    </source>
</evidence>
<keyword evidence="15" id="KW-1185">Reference proteome</keyword>
<evidence type="ECO:0000256" key="1">
    <source>
        <dbReference type="ARBA" id="ARBA00004479"/>
    </source>
</evidence>
<protein>
    <submittedName>
        <fullName evidence="16">Intercellular adhesion molecule 5</fullName>
    </submittedName>
</protein>
<evidence type="ECO:0000256" key="10">
    <source>
        <dbReference type="ARBA" id="ARBA00023180"/>
    </source>
</evidence>
<dbReference type="InterPro" id="IPR036179">
    <property type="entry name" value="Ig-like_dom_sf"/>
</dbReference>
<feature type="domain" description="Ig-like" evidence="14">
    <location>
        <begin position="430"/>
        <end position="505"/>
    </location>
</feature>
<feature type="domain" description="Ig-like" evidence="14">
    <location>
        <begin position="835"/>
        <end position="918"/>
    </location>
</feature>
<evidence type="ECO:0000256" key="2">
    <source>
        <dbReference type="ARBA" id="ARBA00005925"/>
    </source>
</evidence>
<dbReference type="Pfam" id="PF21146">
    <property type="entry name" value="ICAM1_3_5_D2"/>
    <property type="match status" value="1"/>
</dbReference>
<keyword evidence="3 12" id="KW-0812">Transmembrane</keyword>
<dbReference type="Gene3D" id="2.60.40.10">
    <property type="entry name" value="Immunoglobulins"/>
    <property type="match status" value="10"/>
</dbReference>
<dbReference type="PROSITE" id="PS50835">
    <property type="entry name" value="IG_LIKE"/>
    <property type="match status" value="5"/>
</dbReference>
<dbReference type="Pfam" id="PF13927">
    <property type="entry name" value="Ig_3"/>
    <property type="match status" value="1"/>
</dbReference>
<name>A0A6J1VVR4_9SAUR</name>
<feature type="domain" description="Ig-like" evidence="14">
    <location>
        <begin position="512"/>
        <end position="588"/>
    </location>
</feature>
<dbReference type="RefSeq" id="XP_026544688.1">
    <property type="nucleotide sequence ID" value="XM_026688903.1"/>
</dbReference>
<feature type="domain" description="Ig-like" evidence="14">
    <location>
        <begin position="754"/>
        <end position="830"/>
    </location>
</feature>
<evidence type="ECO:0000256" key="5">
    <source>
        <dbReference type="ARBA" id="ARBA00022737"/>
    </source>
</evidence>
<dbReference type="InterPro" id="IPR048679">
    <property type="entry name" value="ICAM1_3_5_D2"/>
</dbReference>
<accession>A0A6J1VVR4</accession>
<keyword evidence="11" id="KW-0393">Immunoglobulin domain</keyword>
<evidence type="ECO:0000256" key="7">
    <source>
        <dbReference type="ARBA" id="ARBA00022989"/>
    </source>
</evidence>
<dbReference type="KEGG" id="nss:113426533"/>
<evidence type="ECO:0000256" key="6">
    <source>
        <dbReference type="ARBA" id="ARBA00022889"/>
    </source>
</evidence>
<dbReference type="GO" id="GO:0098609">
    <property type="term" value="P:cell-cell adhesion"/>
    <property type="evidence" value="ECO:0007669"/>
    <property type="project" value="InterPro"/>
</dbReference>
<dbReference type="GeneID" id="113426533"/>
<sequence length="992" mass="109492">MKLQWLWHFLPCCFLLPMLLPMETYKSLCDLLGQLVGKSEYPITGAEQHVFDVAIWPENPVVEHGGSLWLNCSTSCQEADARGGLETSLMKEKIYNGSHWAVFQLVNITEWASVTECSFSCYGEHKSVQANIMVYQIPEHVELDPVPIMETGKVYNLTCRIASAAPVQLLTVTVYKGTEKLHVETFENHSAPGASDILVTFPITAQQDNHMEEVTCHIALDLRPRGQLLEKKSFSEVLKVFDFLADPQLHTLRYVQANSNLSVTCEVAGVFPAEEAQFDLKFAEQILNASITLSGNTVRAQAQVSSLPTGNYQLNCTVSLGPITKSAVETVHIYSFPQPSLEIHPSEALANNLVTVLCNSSAPEPPSFSLQIQNASGRILASSDEFPLQLNLTAQEEDNGQEFVCEVEFKIDGITITKHTSATLTVFYVPEMDELSCPSNHTWVERTQQTLHCLAKGNPKPSVACFKEGIAYDVEEKKKQVDRSQAGIYNCTATNELGSSTRTVTIHVEYGPELEESKCPSHQTWLEGNLWNLSCHADGIPIPEVFCIKDGNMYNAGRMHNITRSHAGIYYCNATSVHGSVTKMVDVTVEYEPEMDGSSCPQNWILTAGTPHVFTCFARGNPEPTVECTKDGMAYTLGILQNVTREYAGSYLCTATNIHGTTSRAVSIQVEYKPEMDETNCPSNWTLVEEALPTFLCKADGFPPPEIICTKDNRSYDLSQGPRILANNGIFWCNATNRHGSVAKAVKITVETKPKMDELSCPSNQTWLEGTLQSLACEANGIPTPLVLCAKEGTTGEFYREQNVSRNDSGFYECNATNGHGTERWRVNVEVEYRPAIVILSVSGSLPIRRGENITITCQADGSPAASYTWRLPHASNVIFLGNNSTAIIVHADGQNNGLYECTASNRHGQQHSQIEIQVEDHWLYIIVIVAIAGATMLVLGGMAGVIYYLKSTACKKGEYNVRDAENSTEATFLNRETPCDIDIYGIQLTRT</sequence>
<evidence type="ECO:0000256" key="8">
    <source>
        <dbReference type="ARBA" id="ARBA00023136"/>
    </source>
</evidence>
<dbReference type="AlphaFoldDB" id="A0A6J1VVR4"/>
<keyword evidence="5" id="KW-0677">Repeat</keyword>
<feature type="transmembrane region" description="Helical" evidence="12">
    <location>
        <begin position="923"/>
        <end position="950"/>
    </location>
</feature>
<dbReference type="CTD" id="7087"/>
<dbReference type="GO" id="GO:0005178">
    <property type="term" value="F:integrin binding"/>
    <property type="evidence" value="ECO:0007669"/>
    <property type="project" value="InterPro"/>
</dbReference>
<dbReference type="GO" id="GO:0005886">
    <property type="term" value="C:plasma membrane"/>
    <property type="evidence" value="ECO:0007669"/>
    <property type="project" value="TreeGrafter"/>
</dbReference>
<evidence type="ECO:0000256" key="12">
    <source>
        <dbReference type="SAM" id="Phobius"/>
    </source>
</evidence>
<feature type="signal peptide" evidence="13">
    <location>
        <begin position="1"/>
        <end position="21"/>
    </location>
</feature>
<dbReference type="InterPro" id="IPR003987">
    <property type="entry name" value="ICAM_VCAM_N"/>
</dbReference>
<dbReference type="InterPro" id="IPR047012">
    <property type="entry name" value="ICAM_VCAM"/>
</dbReference>
<evidence type="ECO:0000256" key="3">
    <source>
        <dbReference type="ARBA" id="ARBA00022692"/>
    </source>
</evidence>
<dbReference type="SMART" id="SM00409">
    <property type="entry name" value="IG"/>
    <property type="match status" value="8"/>
</dbReference>
<dbReference type="SMART" id="SM00408">
    <property type="entry name" value="IGc2"/>
    <property type="match status" value="5"/>
</dbReference>
<keyword evidence="8 12" id="KW-0472">Membrane</keyword>
<dbReference type="InterPro" id="IPR003599">
    <property type="entry name" value="Ig_sub"/>
</dbReference>
<dbReference type="SUPFAM" id="SSF48726">
    <property type="entry name" value="Immunoglobulin"/>
    <property type="match status" value="10"/>
</dbReference>
<gene>
    <name evidence="16" type="primary">ICAM5</name>
</gene>
<comment type="subcellular location">
    <subcellularLocation>
        <location evidence="1">Membrane</location>
        <topology evidence="1">Single-pass type I membrane protein</topology>
    </subcellularLocation>
</comment>
<evidence type="ECO:0000313" key="15">
    <source>
        <dbReference type="Proteomes" id="UP000504612"/>
    </source>
</evidence>
<evidence type="ECO:0000256" key="9">
    <source>
        <dbReference type="ARBA" id="ARBA00023157"/>
    </source>
</evidence>
<evidence type="ECO:0000256" key="13">
    <source>
        <dbReference type="SAM" id="SignalP"/>
    </source>
</evidence>
<organism evidence="15 16">
    <name type="scientific">Notechis scutatus</name>
    <name type="common">mainland tiger snake</name>
    <dbReference type="NCBI Taxonomy" id="8663"/>
    <lineage>
        <taxon>Eukaryota</taxon>
        <taxon>Metazoa</taxon>
        <taxon>Chordata</taxon>
        <taxon>Craniata</taxon>
        <taxon>Vertebrata</taxon>
        <taxon>Euteleostomi</taxon>
        <taxon>Lepidosauria</taxon>
        <taxon>Squamata</taxon>
        <taxon>Bifurcata</taxon>
        <taxon>Unidentata</taxon>
        <taxon>Episquamata</taxon>
        <taxon>Toxicofera</taxon>
        <taxon>Serpentes</taxon>
        <taxon>Colubroidea</taxon>
        <taxon>Elapidae</taxon>
        <taxon>Hydrophiinae</taxon>
        <taxon>Notechis</taxon>
    </lineage>
</organism>
<dbReference type="PANTHER" id="PTHR13771:SF9">
    <property type="entry name" value="INTERCELLULAR ADHESION MOLECULE 5"/>
    <property type="match status" value="1"/>
</dbReference>
<feature type="domain" description="Ig-like" evidence="14">
    <location>
        <begin position="593"/>
        <end position="669"/>
    </location>
</feature>
<dbReference type="PRINTS" id="PR01472">
    <property type="entry name" value="ICAMVCAM1"/>
</dbReference>
<dbReference type="InterPro" id="IPR013768">
    <property type="entry name" value="ICAM_N"/>
</dbReference>
<keyword evidence="7 12" id="KW-1133">Transmembrane helix</keyword>
<dbReference type="Proteomes" id="UP000504612">
    <property type="component" value="Unplaced"/>
</dbReference>
<reference evidence="16" key="1">
    <citation type="submission" date="2025-08" db="UniProtKB">
        <authorList>
            <consortium name="RefSeq"/>
        </authorList>
    </citation>
    <scope>IDENTIFICATION</scope>
</reference>
<keyword evidence="9" id="KW-1015">Disulfide bond</keyword>
<evidence type="ECO:0000256" key="11">
    <source>
        <dbReference type="ARBA" id="ARBA00023319"/>
    </source>
</evidence>
<dbReference type="Pfam" id="PF03921">
    <property type="entry name" value="ICAM_N"/>
    <property type="match status" value="1"/>
</dbReference>
<keyword evidence="6" id="KW-0130">Cell adhesion</keyword>
<keyword evidence="10" id="KW-0325">Glycoprotein</keyword>
<dbReference type="InterPro" id="IPR013783">
    <property type="entry name" value="Ig-like_fold"/>
</dbReference>